<comment type="caution">
    <text evidence="1">The sequence shown here is derived from an EMBL/GenBank/DDBJ whole genome shotgun (WGS) entry which is preliminary data.</text>
</comment>
<reference evidence="1 2" key="1">
    <citation type="submission" date="2018-01" db="EMBL/GenBank/DDBJ databases">
        <title>Whole genome sequencing of Histamine producing bacteria.</title>
        <authorList>
            <person name="Butler K."/>
        </authorList>
    </citation>
    <scope>NUCLEOTIDE SEQUENCE [LARGE SCALE GENOMIC DNA]</scope>
    <source>
        <strain evidence="1 2">FS-7.2</strain>
    </source>
</reference>
<evidence type="ECO:0000313" key="2">
    <source>
        <dbReference type="Proteomes" id="UP000241426"/>
    </source>
</evidence>
<gene>
    <name evidence="1" type="ORF">C9J27_03800</name>
</gene>
<dbReference type="RefSeq" id="WP_107288884.1">
    <property type="nucleotide sequence ID" value="NZ_PYNF01000002.1"/>
</dbReference>
<sequence length="124" mass="14307">MKYSIFGFEARANSPCDEIVKIIANDNEILCRSYFDESSVIPIFKYLSEHIKTPDCEEFCSLAIIGLVDYMISKQIPLRDSLMELFFHAVEKDPLSKYEERQTVINKLRKSIVSVIDEEGALYV</sequence>
<evidence type="ECO:0000313" key="1">
    <source>
        <dbReference type="EMBL" id="PSV01157.1"/>
    </source>
</evidence>
<dbReference type="Proteomes" id="UP000241426">
    <property type="component" value="Unassembled WGS sequence"/>
</dbReference>
<protein>
    <submittedName>
        <fullName evidence="1">Uncharacterized protein</fullName>
    </submittedName>
</protein>
<dbReference type="AlphaFoldDB" id="A0A2T3KMX0"/>
<dbReference type="EMBL" id="PYNF01000002">
    <property type="protein sequence ID" value="PSV01157.1"/>
    <property type="molecule type" value="Genomic_DNA"/>
</dbReference>
<name>A0A2T3KMX0_9GAMM</name>
<proteinExistence type="predicted"/>
<organism evidence="1 2">
    <name type="scientific">Photobacterium kishitanii</name>
    <dbReference type="NCBI Taxonomy" id="318456"/>
    <lineage>
        <taxon>Bacteria</taxon>
        <taxon>Pseudomonadati</taxon>
        <taxon>Pseudomonadota</taxon>
        <taxon>Gammaproteobacteria</taxon>
        <taxon>Vibrionales</taxon>
        <taxon>Vibrionaceae</taxon>
        <taxon>Photobacterium</taxon>
    </lineage>
</organism>
<accession>A0A2T3KMX0</accession>